<evidence type="ECO:0000259" key="2">
    <source>
        <dbReference type="Pfam" id="PF05922"/>
    </source>
</evidence>
<evidence type="ECO:0000313" key="4">
    <source>
        <dbReference type="Proteomes" id="UP001443914"/>
    </source>
</evidence>
<protein>
    <recommendedName>
        <fullName evidence="2">Inhibitor I9 domain-containing protein</fullName>
    </recommendedName>
</protein>
<comment type="caution">
    <text evidence="3">The sequence shown here is derived from an EMBL/GenBank/DDBJ whole genome shotgun (WGS) entry which is preliminary data.</text>
</comment>
<evidence type="ECO:0000313" key="3">
    <source>
        <dbReference type="EMBL" id="KAK9758184.1"/>
    </source>
</evidence>
<feature type="signal peptide" evidence="1">
    <location>
        <begin position="1"/>
        <end position="24"/>
    </location>
</feature>
<reference evidence="3" key="1">
    <citation type="submission" date="2024-03" db="EMBL/GenBank/DDBJ databases">
        <title>WGS assembly of Saponaria officinalis var. Norfolk2.</title>
        <authorList>
            <person name="Jenkins J."/>
            <person name="Shu S."/>
            <person name="Grimwood J."/>
            <person name="Barry K."/>
            <person name="Goodstein D."/>
            <person name="Schmutz J."/>
            <person name="Leebens-Mack J."/>
            <person name="Osbourn A."/>
        </authorList>
    </citation>
    <scope>NUCLEOTIDE SEQUENCE [LARGE SCALE GENOMIC DNA]</scope>
    <source>
        <strain evidence="3">JIC</strain>
    </source>
</reference>
<dbReference type="InterPro" id="IPR010259">
    <property type="entry name" value="S8pro/Inhibitor_I9"/>
</dbReference>
<dbReference type="PANTHER" id="PTHR48222:SF4">
    <property type="entry name" value="PROTEINASE INHIBITOR, PROPEPTIDE"/>
    <property type="match status" value="1"/>
</dbReference>
<dbReference type="AlphaFoldDB" id="A0AAW1N900"/>
<sequence length="141" mass="14831">MQNNSSSTLKVFILLAFFTTTTISTSISLNSINMADNAEQSSSSPSSTPPSSGVYIVYTAEPSGGAEPESFHLSTLSSVLGSEEAAKDSLVYVYKNAATGFSAKLTPEQVAQIEQQPGVLQVVESKPLKLHGRGGAKNMKI</sequence>
<accession>A0AAW1N900</accession>
<gene>
    <name evidence="3" type="ORF">RND81_01G213400</name>
</gene>
<dbReference type="InterPro" id="IPR037045">
    <property type="entry name" value="S8pro/Inhibitor_I9_sf"/>
</dbReference>
<feature type="domain" description="Inhibitor I9" evidence="2">
    <location>
        <begin position="54"/>
        <end position="131"/>
    </location>
</feature>
<dbReference type="Gene3D" id="3.30.70.80">
    <property type="entry name" value="Peptidase S8 propeptide/proteinase inhibitor I9"/>
    <property type="match status" value="1"/>
</dbReference>
<proteinExistence type="predicted"/>
<name>A0AAW1N900_SAPOF</name>
<keyword evidence="4" id="KW-1185">Reference proteome</keyword>
<feature type="chain" id="PRO_5043418787" description="Inhibitor I9 domain-containing protein" evidence="1">
    <location>
        <begin position="25"/>
        <end position="141"/>
    </location>
</feature>
<organism evidence="3 4">
    <name type="scientific">Saponaria officinalis</name>
    <name type="common">Common soapwort</name>
    <name type="synonym">Lychnis saponaria</name>
    <dbReference type="NCBI Taxonomy" id="3572"/>
    <lineage>
        <taxon>Eukaryota</taxon>
        <taxon>Viridiplantae</taxon>
        <taxon>Streptophyta</taxon>
        <taxon>Embryophyta</taxon>
        <taxon>Tracheophyta</taxon>
        <taxon>Spermatophyta</taxon>
        <taxon>Magnoliopsida</taxon>
        <taxon>eudicotyledons</taxon>
        <taxon>Gunneridae</taxon>
        <taxon>Pentapetalae</taxon>
        <taxon>Caryophyllales</taxon>
        <taxon>Caryophyllaceae</taxon>
        <taxon>Caryophylleae</taxon>
        <taxon>Saponaria</taxon>
    </lineage>
</organism>
<keyword evidence="1" id="KW-0732">Signal</keyword>
<evidence type="ECO:0000256" key="1">
    <source>
        <dbReference type="SAM" id="SignalP"/>
    </source>
</evidence>
<dbReference type="Proteomes" id="UP001443914">
    <property type="component" value="Unassembled WGS sequence"/>
</dbReference>
<dbReference type="EMBL" id="JBDFQZ010000001">
    <property type="protein sequence ID" value="KAK9758184.1"/>
    <property type="molecule type" value="Genomic_DNA"/>
</dbReference>
<dbReference type="PANTHER" id="PTHR48222">
    <property type="entry name" value="PROTEINASE INHIBITOR, PROPEPTIDE"/>
    <property type="match status" value="1"/>
</dbReference>
<dbReference type="Pfam" id="PF05922">
    <property type="entry name" value="Inhibitor_I9"/>
    <property type="match status" value="1"/>
</dbReference>